<feature type="domain" description="O-methyltransferase C-terminal" evidence="4">
    <location>
        <begin position="258"/>
        <end position="460"/>
    </location>
</feature>
<dbReference type="Gene3D" id="3.40.50.150">
    <property type="entry name" value="Vaccinia Virus protein VP39"/>
    <property type="match status" value="1"/>
</dbReference>
<dbReference type="GO" id="GO:0008171">
    <property type="term" value="F:O-methyltransferase activity"/>
    <property type="evidence" value="ECO:0007669"/>
    <property type="project" value="InterPro"/>
</dbReference>
<dbReference type="InterPro" id="IPR001077">
    <property type="entry name" value="COMT_C"/>
</dbReference>
<keyword evidence="1 5" id="KW-0489">Methyltransferase</keyword>
<dbReference type="GO" id="GO:0032259">
    <property type="term" value="P:methylation"/>
    <property type="evidence" value="ECO:0007669"/>
    <property type="project" value="UniProtKB-KW"/>
</dbReference>
<keyword evidence="3" id="KW-0949">S-adenosyl-L-methionine</keyword>
<proteinExistence type="predicted"/>
<protein>
    <submittedName>
        <fullName evidence="5">O-methyltransferase, family 2</fullName>
    </submittedName>
</protein>
<dbReference type="PANTHER" id="PTHR43712">
    <property type="entry name" value="PUTATIVE (AFU_ORTHOLOGUE AFUA_4G14580)-RELATED"/>
    <property type="match status" value="1"/>
</dbReference>
<sequence>MAKFRVPSWLQTPATSGAASSNADKKRQNRRSFTVFSQTMRSKSDTSPLTFDTISQSTNSEVSRLLLLARKIVAEAEKLDTFLNDSDSPQPGFGVSAPPEFPDLPVDLQESRQEIIYATRELERLVRGPRESVRWGVWSFLDTLSLQIINSYGIAKLVPIDKPITLPELAMKTTLDPVNLARALRHAMTNQIFCEPKPGLIAHTAASRLLAEDDALQDWVGFNSDDIFPAAANVRKALKAYPDATSLTTTGFNFAFDTVGIEPMFVTFGKDPSRAKRMGGAMASLTGGEGYEVNHFVKAFDLSAVDEQEGTFVDIGGSHGFVSVDLARKWKKTNFVVQDLPKTVQSAPNPICEDNSVAKRVNFEAHDFFKEQSIKGADVYYFRWIFHNYSNPYAVKLLKNLVPALKPGARIIINDHCLREPGSENPWDERLMRSMDLIMLTLLNAHERDEEEFRGLFKAADDRFVFKGVTRTLGCRMSIVEAVWDPKEPVVNGNGHVIA</sequence>
<accession>A0A168ETA7</accession>
<dbReference type="InterPro" id="IPR036390">
    <property type="entry name" value="WH_DNA-bd_sf"/>
</dbReference>
<evidence type="ECO:0000313" key="5">
    <source>
        <dbReference type="EMBL" id="KZZ99126.1"/>
    </source>
</evidence>
<evidence type="ECO:0000259" key="4">
    <source>
        <dbReference type="Pfam" id="PF00891"/>
    </source>
</evidence>
<dbReference type="InterPro" id="IPR016461">
    <property type="entry name" value="COMT-like"/>
</dbReference>
<dbReference type="SUPFAM" id="SSF46785">
    <property type="entry name" value="Winged helix' DNA-binding domain"/>
    <property type="match status" value="1"/>
</dbReference>
<keyword evidence="6" id="KW-1185">Reference proteome</keyword>
<dbReference type="Proteomes" id="UP000078544">
    <property type="component" value="Unassembled WGS sequence"/>
</dbReference>
<name>A0A168ETA7_9HYPO</name>
<dbReference type="AlphaFoldDB" id="A0A168ETA7"/>
<dbReference type="Pfam" id="PF00891">
    <property type="entry name" value="Methyltransf_2"/>
    <property type="match status" value="1"/>
</dbReference>
<dbReference type="InterPro" id="IPR036388">
    <property type="entry name" value="WH-like_DNA-bd_sf"/>
</dbReference>
<dbReference type="Gene3D" id="1.10.10.10">
    <property type="entry name" value="Winged helix-like DNA-binding domain superfamily/Winged helix DNA-binding domain"/>
    <property type="match status" value="1"/>
</dbReference>
<dbReference type="OrthoDB" id="2410195at2759"/>
<reference evidence="5 6" key="1">
    <citation type="journal article" date="2016" name="Genome Biol. Evol.">
        <title>Divergent and convergent evolution of fungal pathogenicity.</title>
        <authorList>
            <person name="Shang Y."/>
            <person name="Xiao G."/>
            <person name="Zheng P."/>
            <person name="Cen K."/>
            <person name="Zhan S."/>
            <person name="Wang C."/>
        </authorList>
    </citation>
    <scope>NUCLEOTIDE SEQUENCE [LARGE SCALE GENOMIC DNA]</scope>
    <source>
        <strain evidence="5 6">RCEF 2490</strain>
    </source>
</reference>
<comment type="caution">
    <text evidence="5">The sequence shown here is derived from an EMBL/GenBank/DDBJ whole genome shotgun (WGS) entry which is preliminary data.</text>
</comment>
<evidence type="ECO:0000256" key="2">
    <source>
        <dbReference type="ARBA" id="ARBA00022679"/>
    </source>
</evidence>
<evidence type="ECO:0000313" key="6">
    <source>
        <dbReference type="Proteomes" id="UP000078544"/>
    </source>
</evidence>
<dbReference type="EMBL" id="AZGY01000004">
    <property type="protein sequence ID" value="KZZ99126.1"/>
    <property type="molecule type" value="Genomic_DNA"/>
</dbReference>
<gene>
    <name evidence="5" type="ORF">AAL_02677</name>
</gene>
<evidence type="ECO:0000256" key="3">
    <source>
        <dbReference type="ARBA" id="ARBA00022691"/>
    </source>
</evidence>
<evidence type="ECO:0000256" key="1">
    <source>
        <dbReference type="ARBA" id="ARBA00022603"/>
    </source>
</evidence>
<keyword evidence="2 5" id="KW-0808">Transferase</keyword>
<dbReference type="InterPro" id="IPR029063">
    <property type="entry name" value="SAM-dependent_MTases_sf"/>
</dbReference>
<organism evidence="5 6">
    <name type="scientific">Moelleriella libera RCEF 2490</name>
    <dbReference type="NCBI Taxonomy" id="1081109"/>
    <lineage>
        <taxon>Eukaryota</taxon>
        <taxon>Fungi</taxon>
        <taxon>Dikarya</taxon>
        <taxon>Ascomycota</taxon>
        <taxon>Pezizomycotina</taxon>
        <taxon>Sordariomycetes</taxon>
        <taxon>Hypocreomycetidae</taxon>
        <taxon>Hypocreales</taxon>
        <taxon>Clavicipitaceae</taxon>
        <taxon>Moelleriella</taxon>
    </lineage>
</organism>
<dbReference type="SUPFAM" id="SSF53335">
    <property type="entry name" value="S-adenosyl-L-methionine-dependent methyltransferases"/>
    <property type="match status" value="1"/>
</dbReference>
<dbReference type="PANTHER" id="PTHR43712:SF16">
    <property type="entry name" value="O-METHYLTRANSFERASE ELCB"/>
    <property type="match status" value="1"/>
</dbReference>
<dbReference type="PROSITE" id="PS51683">
    <property type="entry name" value="SAM_OMT_II"/>
    <property type="match status" value="1"/>
</dbReference>